<evidence type="ECO:0000256" key="12">
    <source>
        <dbReference type="HAMAP-Rule" id="MF_01382"/>
    </source>
</evidence>
<dbReference type="PANTHER" id="PTHR30612:SF0">
    <property type="entry name" value="CHLOROPLAST PROTEIN-TRANSPORTING ATPASE"/>
    <property type="match status" value="1"/>
</dbReference>
<dbReference type="InterPro" id="IPR011116">
    <property type="entry name" value="SecA_Wing/Scaffold"/>
</dbReference>
<feature type="domain" description="Helicase C-terminal" evidence="16">
    <location>
        <begin position="439"/>
        <end position="623"/>
    </location>
</feature>
<dbReference type="InterPro" id="IPR000185">
    <property type="entry name" value="SecA"/>
</dbReference>
<evidence type="ECO:0000256" key="11">
    <source>
        <dbReference type="ARBA" id="ARBA00023136"/>
    </source>
</evidence>
<dbReference type="FunFam" id="3.90.1440.10:FF:000003">
    <property type="entry name" value="Preprotein translocase SecA subunit"/>
    <property type="match status" value="1"/>
</dbReference>
<dbReference type="PRINTS" id="PR00906">
    <property type="entry name" value="SECA"/>
</dbReference>
<feature type="binding site" evidence="12">
    <location>
        <position position="85"/>
    </location>
    <ligand>
        <name>ATP</name>
        <dbReference type="ChEBI" id="CHEBI:30616"/>
    </ligand>
</feature>
<dbReference type="NCBIfam" id="NF009538">
    <property type="entry name" value="PRK12904.1"/>
    <property type="match status" value="1"/>
</dbReference>
<comment type="similarity">
    <text evidence="2 12 13">Belongs to the SecA family.</text>
</comment>
<comment type="function">
    <text evidence="12">Part of the Sec protein translocase complex. Interacts with the SecYEG preprotein conducting channel. Has a central role in coupling the hydrolysis of ATP to the transfer of proteins into and across the cell membrane, serving as an ATP-driven molecular motor driving the stepwise translocation of polypeptide chains across the membrane.</text>
</comment>
<dbReference type="Gene3D" id="3.90.1440.10">
    <property type="entry name" value="SecA, preprotein cross-linking domain"/>
    <property type="match status" value="1"/>
</dbReference>
<dbReference type="GO" id="GO:0008564">
    <property type="term" value="F:protein-exporting ATPase activity"/>
    <property type="evidence" value="ECO:0007669"/>
    <property type="project" value="UniProtKB-EC"/>
</dbReference>
<dbReference type="SMART" id="SM00957">
    <property type="entry name" value="SecA_DEAD"/>
    <property type="match status" value="1"/>
</dbReference>
<dbReference type="InterPro" id="IPR001650">
    <property type="entry name" value="Helicase_C-like"/>
</dbReference>
<dbReference type="EMBL" id="LBVW01000004">
    <property type="protein sequence ID" value="KKQ94144.1"/>
    <property type="molecule type" value="Genomic_DNA"/>
</dbReference>
<dbReference type="GO" id="GO:0005886">
    <property type="term" value="C:plasma membrane"/>
    <property type="evidence" value="ECO:0007669"/>
    <property type="project" value="UniProtKB-SubCell"/>
</dbReference>
<evidence type="ECO:0000259" key="16">
    <source>
        <dbReference type="PROSITE" id="PS51194"/>
    </source>
</evidence>
<evidence type="ECO:0000256" key="4">
    <source>
        <dbReference type="ARBA" id="ARBA00022475"/>
    </source>
</evidence>
<dbReference type="SUPFAM" id="SSF81767">
    <property type="entry name" value="Pre-protein crosslinking domain of SecA"/>
    <property type="match status" value="1"/>
</dbReference>
<keyword evidence="6 12" id="KW-0547">Nucleotide-binding</keyword>
<evidence type="ECO:0000256" key="6">
    <source>
        <dbReference type="ARBA" id="ARBA00022741"/>
    </source>
</evidence>
<feature type="domain" description="SecA family profile" evidence="17">
    <location>
        <begin position="1"/>
        <end position="619"/>
    </location>
</feature>
<accession>A0A0G0P7R5</accession>
<dbReference type="PROSITE" id="PS51194">
    <property type="entry name" value="HELICASE_CTER"/>
    <property type="match status" value="1"/>
</dbReference>
<gene>
    <name evidence="12" type="primary">secA</name>
    <name evidence="18" type="ORF">UT19_C0004G0105</name>
</gene>
<sequence>MLKLFSKFLDLNQKEINRLEKVAAQINDLEPKVKKIKDKDFRLKTEEFKKRLEKGETLNDILPEAFALVREASRRTVGMRHFDVQLMAAVALFEGKVAEQKTGEGKTLSAVPALYLHALTGRGAHLVTVNDYLARRDAGWNGPIFHLLGLSTGSIIQEGKSFIYDHEFNDTSHGDERLAHLKPSERKAAYNADITYGTNNEFGFDYLRDNMVQATSEMVQRGHYFTIVDEVDSILIDEARTPLIISAPDTEPTDKYFKFSSMVEKLNPDTDFSIDEKVKSATLTEHGITRVEKILGVENLYEKDWETIHHIENALRAKTLYLRDRDYVVKDGQVTIVDEFTGRLMFGRRWSDGLHQAVEAKEGVKIQQESKTLATISFQNYFRMYEILSGMTGTAATEAEEFKKIYNLEVVVVPTHRDMVRKDHPDVIYKTVRAKYGAVVNGIIERYQKGQPILVGTTSIEKNEIISDYLKRKKVPHNVLNAKNHEKEAMIIADAGKPGAVTVATNMAGRGVDVVLGGSVPDRPEGVSNEKFIKSKEYGGWKERHEKVVKAGGLHVIGTERHEARRVDNQLRGRSGRQGDPGSSRFYLSLEDDLMRIFGGEKIASIMDRLALPEDQPIENKLISRSIEQAQVKVEGFHFDARKNLVEYDNVINQQREIIYNLRGKVLEAKDLKNEILEKLGDQIDKILLISWPVEGEEPDFEKIVVNLLEIVPFDDASIKRLKGQLKDLDGKENIRAFLVKVIDDIYVSREKDLVEIMKQVERFAYLGSIDKHWIDHIDHLDGLREGVRLRAYGQRDPLVEFKNEAFGLFEGLLDRIDAELARRIFRVGVMRQPRPEIPLAQATTNVDTLDQTGLMDTPTPELGAERGTPAFAGSPSPITNHQSPATNSSEGRKKIGRNDPCPCGAINPETSKPYKYKKCGLINAPYHRG</sequence>
<evidence type="ECO:0000256" key="1">
    <source>
        <dbReference type="ARBA" id="ARBA00004170"/>
    </source>
</evidence>
<dbReference type="PROSITE" id="PS51192">
    <property type="entry name" value="HELICASE_ATP_BIND_1"/>
    <property type="match status" value="1"/>
</dbReference>
<proteinExistence type="inferred from homology"/>
<keyword evidence="9 12" id="KW-1278">Translocase</keyword>
<feature type="binding site" evidence="12">
    <location>
        <position position="513"/>
    </location>
    <ligand>
        <name>ATP</name>
        <dbReference type="ChEBI" id="CHEBI:30616"/>
    </ligand>
</feature>
<dbReference type="FunFam" id="3.40.50.300:FF:000113">
    <property type="entry name" value="Preprotein translocase subunit SecA"/>
    <property type="match status" value="1"/>
</dbReference>
<evidence type="ECO:0000256" key="7">
    <source>
        <dbReference type="ARBA" id="ARBA00022840"/>
    </source>
</evidence>
<comment type="caution">
    <text evidence="18">The sequence shown here is derived from an EMBL/GenBank/DDBJ whole genome shotgun (WGS) entry which is preliminary data.</text>
</comment>
<evidence type="ECO:0000256" key="8">
    <source>
        <dbReference type="ARBA" id="ARBA00022927"/>
    </source>
</evidence>
<evidence type="ECO:0000256" key="5">
    <source>
        <dbReference type="ARBA" id="ARBA00022490"/>
    </source>
</evidence>
<dbReference type="PATRIC" id="fig|1618573.3.peg.400"/>
<dbReference type="GO" id="GO:0043952">
    <property type="term" value="P:protein transport by the Sec complex"/>
    <property type="evidence" value="ECO:0007669"/>
    <property type="project" value="TreeGrafter"/>
</dbReference>
<dbReference type="SUPFAM" id="SSF52540">
    <property type="entry name" value="P-loop containing nucleoside triphosphate hydrolases"/>
    <property type="match status" value="2"/>
</dbReference>
<dbReference type="Pfam" id="PF21090">
    <property type="entry name" value="P-loop_SecA"/>
    <property type="match status" value="1"/>
</dbReference>
<dbReference type="InterPro" id="IPR036670">
    <property type="entry name" value="SecA_X-link_sf"/>
</dbReference>
<dbReference type="SUPFAM" id="SSF81886">
    <property type="entry name" value="Helical scaffold and wing domains of SecA"/>
    <property type="match status" value="1"/>
</dbReference>
<dbReference type="CDD" id="cd18803">
    <property type="entry name" value="SF2_C_secA"/>
    <property type="match status" value="1"/>
</dbReference>
<keyword evidence="4 12" id="KW-1003">Cell membrane</keyword>
<dbReference type="InterPro" id="IPR014018">
    <property type="entry name" value="SecA_motor_DEAD"/>
</dbReference>
<dbReference type="Gene3D" id="1.10.3060.10">
    <property type="entry name" value="Helical scaffold and wing domains of SecA"/>
    <property type="match status" value="1"/>
</dbReference>
<evidence type="ECO:0000256" key="10">
    <source>
        <dbReference type="ARBA" id="ARBA00023010"/>
    </source>
</evidence>
<evidence type="ECO:0000256" key="9">
    <source>
        <dbReference type="ARBA" id="ARBA00022967"/>
    </source>
</evidence>
<keyword evidence="10 12" id="KW-0811">Translocation</keyword>
<dbReference type="GO" id="GO:0005524">
    <property type="term" value="F:ATP binding"/>
    <property type="evidence" value="ECO:0007669"/>
    <property type="project" value="UniProtKB-UniRule"/>
</dbReference>
<evidence type="ECO:0000256" key="3">
    <source>
        <dbReference type="ARBA" id="ARBA00022448"/>
    </source>
</evidence>
<dbReference type="Pfam" id="PF07516">
    <property type="entry name" value="SecA_SW"/>
    <property type="match status" value="1"/>
</dbReference>
<evidence type="ECO:0000259" key="17">
    <source>
        <dbReference type="PROSITE" id="PS51196"/>
    </source>
</evidence>
<keyword evidence="3 12" id="KW-0813">Transport</keyword>
<feature type="binding site" evidence="12">
    <location>
        <begin position="103"/>
        <end position="107"/>
    </location>
    <ligand>
        <name>ATP</name>
        <dbReference type="ChEBI" id="CHEBI:30616"/>
    </ligand>
</feature>
<dbReference type="PANTHER" id="PTHR30612">
    <property type="entry name" value="SECA INNER MEMBRANE COMPONENT OF SEC PROTEIN SECRETION SYSTEM"/>
    <property type="match status" value="1"/>
</dbReference>
<comment type="catalytic activity">
    <reaction evidence="12">
        <text>ATP + H2O + cellular proteinSide 1 = ADP + phosphate + cellular proteinSide 2.</text>
        <dbReference type="EC" id="7.4.2.8"/>
    </reaction>
</comment>
<feature type="region of interest" description="Disordered" evidence="14">
    <location>
        <begin position="867"/>
        <end position="902"/>
    </location>
</feature>
<dbReference type="GO" id="GO:0031522">
    <property type="term" value="C:cell envelope Sec protein transport complex"/>
    <property type="evidence" value="ECO:0007669"/>
    <property type="project" value="UniProtKB-ARBA"/>
</dbReference>
<evidence type="ECO:0000256" key="14">
    <source>
        <dbReference type="SAM" id="MobiDB-lite"/>
    </source>
</evidence>
<feature type="compositionally biased region" description="Polar residues" evidence="14">
    <location>
        <begin position="877"/>
        <end position="890"/>
    </location>
</feature>
<dbReference type="Proteomes" id="UP000034932">
    <property type="component" value="Unassembled WGS sequence"/>
</dbReference>
<dbReference type="GO" id="GO:0065002">
    <property type="term" value="P:intracellular protein transmembrane transport"/>
    <property type="evidence" value="ECO:0007669"/>
    <property type="project" value="UniProtKB-UniRule"/>
</dbReference>
<dbReference type="EC" id="7.4.2.8" evidence="12"/>
<keyword evidence="8 12" id="KW-0653">Protein transport</keyword>
<dbReference type="GO" id="GO:0005829">
    <property type="term" value="C:cytosol"/>
    <property type="evidence" value="ECO:0007669"/>
    <property type="project" value="TreeGrafter"/>
</dbReference>
<dbReference type="SMART" id="SM00958">
    <property type="entry name" value="SecA_PP_bind"/>
    <property type="match status" value="1"/>
</dbReference>
<keyword evidence="7 12" id="KW-0067">ATP-binding</keyword>
<organism evidence="18 19">
    <name type="scientific">Candidatus Woesebacteria bacterium GW2011_GWB1_39_10b</name>
    <dbReference type="NCBI Taxonomy" id="1618573"/>
    <lineage>
        <taxon>Bacteria</taxon>
        <taxon>Candidatus Woeseibacteriota</taxon>
    </lineage>
</organism>
<dbReference type="AlphaFoldDB" id="A0A0G0P7R5"/>
<dbReference type="HAMAP" id="MF_01382">
    <property type="entry name" value="SecA"/>
    <property type="match status" value="1"/>
</dbReference>
<dbReference type="InterPro" id="IPR044722">
    <property type="entry name" value="SecA_SF2_C"/>
</dbReference>
<dbReference type="InterPro" id="IPR011130">
    <property type="entry name" value="SecA_preprotein_X-link_dom"/>
</dbReference>
<dbReference type="CDD" id="cd17928">
    <property type="entry name" value="DEXDc_SecA"/>
    <property type="match status" value="1"/>
</dbReference>
<dbReference type="GO" id="GO:0006605">
    <property type="term" value="P:protein targeting"/>
    <property type="evidence" value="ECO:0007669"/>
    <property type="project" value="UniProtKB-UniRule"/>
</dbReference>
<evidence type="ECO:0000256" key="2">
    <source>
        <dbReference type="ARBA" id="ARBA00007650"/>
    </source>
</evidence>
<dbReference type="InterPro" id="IPR011115">
    <property type="entry name" value="SecA_DEAD"/>
</dbReference>
<evidence type="ECO:0000313" key="19">
    <source>
        <dbReference type="Proteomes" id="UP000034932"/>
    </source>
</evidence>
<keyword evidence="11 12" id="KW-0472">Membrane</keyword>
<keyword evidence="5 12" id="KW-0963">Cytoplasm</keyword>
<evidence type="ECO:0000313" key="18">
    <source>
        <dbReference type="EMBL" id="KKQ94144.1"/>
    </source>
</evidence>
<dbReference type="Pfam" id="PF07517">
    <property type="entry name" value="SecA_DEAD"/>
    <property type="match status" value="1"/>
</dbReference>
<dbReference type="PROSITE" id="PS51196">
    <property type="entry name" value="SECA_MOTOR_DEAD"/>
    <property type="match status" value="1"/>
</dbReference>
<dbReference type="Pfam" id="PF01043">
    <property type="entry name" value="SecA_PP_bind"/>
    <property type="match status" value="1"/>
</dbReference>
<dbReference type="GO" id="GO:0017038">
    <property type="term" value="P:protein import"/>
    <property type="evidence" value="ECO:0007669"/>
    <property type="project" value="InterPro"/>
</dbReference>
<reference evidence="18 19" key="1">
    <citation type="journal article" date="2015" name="Nature">
        <title>rRNA introns, odd ribosomes, and small enigmatic genomes across a large radiation of phyla.</title>
        <authorList>
            <person name="Brown C.T."/>
            <person name="Hug L.A."/>
            <person name="Thomas B.C."/>
            <person name="Sharon I."/>
            <person name="Castelle C.J."/>
            <person name="Singh A."/>
            <person name="Wilkins M.J."/>
            <person name="Williams K.H."/>
            <person name="Banfield J.F."/>
        </authorList>
    </citation>
    <scope>NUCLEOTIDE SEQUENCE [LARGE SCALE GENOMIC DNA]</scope>
</reference>
<feature type="domain" description="Helicase ATP-binding" evidence="15">
    <location>
        <begin position="87"/>
        <end position="267"/>
    </location>
</feature>
<dbReference type="Gene3D" id="3.40.50.300">
    <property type="entry name" value="P-loop containing nucleotide triphosphate hydrolases"/>
    <property type="match status" value="2"/>
</dbReference>
<dbReference type="InterPro" id="IPR036266">
    <property type="entry name" value="SecA_Wing/Scaffold_sf"/>
</dbReference>
<comment type="subcellular location">
    <subcellularLocation>
        <location evidence="12">Cell membrane</location>
        <topology evidence="12">Peripheral membrane protein</topology>
        <orientation evidence="12">Cytoplasmic side</orientation>
    </subcellularLocation>
    <subcellularLocation>
        <location evidence="12">Cytoplasm</location>
    </subcellularLocation>
    <subcellularLocation>
        <location evidence="1">Membrane</location>
        <topology evidence="1">Peripheral membrane protein</topology>
    </subcellularLocation>
    <text evidence="12">Distribution is 50-50.</text>
</comment>
<dbReference type="InterPro" id="IPR014001">
    <property type="entry name" value="Helicase_ATP-bd"/>
</dbReference>
<protein>
    <recommendedName>
        <fullName evidence="12 13">Protein translocase subunit SecA</fullName>
        <ecNumber evidence="12">7.4.2.8</ecNumber>
    </recommendedName>
</protein>
<comment type="subunit">
    <text evidence="12">Monomer and homodimer. Part of the essential Sec protein translocation apparatus which comprises SecA, SecYEG and auxiliary proteins SecDF. Other proteins may also be involved.</text>
</comment>
<dbReference type="InterPro" id="IPR027417">
    <property type="entry name" value="P-loop_NTPase"/>
</dbReference>
<dbReference type="STRING" id="1618573.UT19_C0004G0105"/>
<dbReference type="NCBIfam" id="TIGR00963">
    <property type="entry name" value="secA"/>
    <property type="match status" value="1"/>
</dbReference>
<name>A0A0G0P7R5_9BACT</name>
<evidence type="ECO:0000256" key="13">
    <source>
        <dbReference type="RuleBase" id="RU003874"/>
    </source>
</evidence>
<evidence type="ECO:0000259" key="15">
    <source>
        <dbReference type="PROSITE" id="PS51192"/>
    </source>
</evidence>